<accession>A0A4Y7J370</accession>
<name>A0A4Y7J370_PAPSO</name>
<protein>
    <submittedName>
        <fullName evidence="1">Uncharacterized protein</fullName>
    </submittedName>
</protein>
<gene>
    <name evidence="1" type="ORF">C5167_013061</name>
</gene>
<organism evidence="1 2">
    <name type="scientific">Papaver somniferum</name>
    <name type="common">Opium poppy</name>
    <dbReference type="NCBI Taxonomy" id="3469"/>
    <lineage>
        <taxon>Eukaryota</taxon>
        <taxon>Viridiplantae</taxon>
        <taxon>Streptophyta</taxon>
        <taxon>Embryophyta</taxon>
        <taxon>Tracheophyta</taxon>
        <taxon>Spermatophyta</taxon>
        <taxon>Magnoliopsida</taxon>
        <taxon>Ranunculales</taxon>
        <taxon>Papaveraceae</taxon>
        <taxon>Papaveroideae</taxon>
        <taxon>Papaver</taxon>
    </lineage>
</organism>
<dbReference type="Proteomes" id="UP000316621">
    <property type="component" value="Chromosome 3"/>
</dbReference>
<dbReference type="AlphaFoldDB" id="A0A4Y7J370"/>
<evidence type="ECO:0000313" key="2">
    <source>
        <dbReference type="Proteomes" id="UP000316621"/>
    </source>
</evidence>
<sequence>MWPSELWNPDTEGFLRPITNVGLRYWTKSEKDKKIEELFNELQHEKRSAGFRERHYLVLNDMRQAKQLAELHSQ</sequence>
<dbReference type="Gramene" id="RZC54198">
    <property type="protein sequence ID" value="RZC54198"/>
    <property type="gene ID" value="C5167_013061"/>
</dbReference>
<proteinExistence type="predicted"/>
<reference evidence="1 2" key="1">
    <citation type="journal article" date="2018" name="Science">
        <title>The opium poppy genome and morphinan production.</title>
        <authorList>
            <person name="Guo L."/>
            <person name="Winzer T."/>
            <person name="Yang X."/>
            <person name="Li Y."/>
            <person name="Ning Z."/>
            <person name="He Z."/>
            <person name="Teodor R."/>
            <person name="Lu Y."/>
            <person name="Bowser T.A."/>
            <person name="Graham I.A."/>
            <person name="Ye K."/>
        </authorList>
    </citation>
    <scope>NUCLEOTIDE SEQUENCE [LARGE SCALE GENOMIC DNA]</scope>
    <source>
        <strain evidence="2">cv. HN1</strain>
        <tissue evidence="1">Leaves</tissue>
    </source>
</reference>
<evidence type="ECO:0000313" key="1">
    <source>
        <dbReference type="EMBL" id="RZC54198.1"/>
    </source>
</evidence>
<keyword evidence="2" id="KW-1185">Reference proteome</keyword>
<dbReference type="EMBL" id="CM010717">
    <property type="protein sequence ID" value="RZC54198.1"/>
    <property type="molecule type" value="Genomic_DNA"/>
</dbReference>